<accession>A0ABT2EHZ8</accession>
<comment type="function">
    <text evidence="1">Required for the efficient initiation of filament assembly.</text>
</comment>
<comment type="similarity">
    <text evidence="2">Belongs to the FlgN family.</text>
</comment>
<keyword evidence="3" id="KW-1005">Bacterial flagellum biogenesis</keyword>
<evidence type="ECO:0000256" key="1">
    <source>
        <dbReference type="ARBA" id="ARBA00002397"/>
    </source>
</evidence>
<feature type="coiled-coil region" evidence="4">
    <location>
        <begin position="7"/>
        <end position="65"/>
    </location>
</feature>
<dbReference type="Gene3D" id="1.20.58.300">
    <property type="entry name" value="FlgN-like"/>
    <property type="match status" value="1"/>
</dbReference>
<reference evidence="5" key="1">
    <citation type="submission" date="2021-11" db="EMBL/GenBank/DDBJ databases">
        <title>Halomonas sp., isolated from a coastal aquaculture zone in Dongshan Bay.</title>
        <authorList>
            <person name="Lin W."/>
        </authorList>
    </citation>
    <scope>NUCLEOTIDE SEQUENCE</scope>
    <source>
        <strain evidence="5">Yzlin-01</strain>
    </source>
</reference>
<evidence type="ECO:0000256" key="4">
    <source>
        <dbReference type="SAM" id="Coils"/>
    </source>
</evidence>
<dbReference type="RefSeq" id="WP_259036730.1">
    <property type="nucleotide sequence ID" value="NZ_JAJISC010000006.1"/>
</dbReference>
<evidence type="ECO:0000256" key="2">
    <source>
        <dbReference type="ARBA" id="ARBA00007703"/>
    </source>
</evidence>
<comment type="caution">
    <text evidence="5">The sequence shown here is derived from an EMBL/GenBank/DDBJ whole genome shotgun (WGS) entry which is preliminary data.</text>
</comment>
<name>A0ABT2EHZ8_9GAMM</name>
<dbReference type="InterPro" id="IPR036679">
    <property type="entry name" value="FlgN-like_sf"/>
</dbReference>
<keyword evidence="5" id="KW-0282">Flagellum</keyword>
<evidence type="ECO:0000256" key="3">
    <source>
        <dbReference type="ARBA" id="ARBA00022795"/>
    </source>
</evidence>
<evidence type="ECO:0000313" key="5">
    <source>
        <dbReference type="EMBL" id="MCS2610222.1"/>
    </source>
</evidence>
<organism evidence="5 6">
    <name type="scientific">Halomonas dongshanensis</name>
    <dbReference type="NCBI Taxonomy" id="2890835"/>
    <lineage>
        <taxon>Bacteria</taxon>
        <taxon>Pseudomonadati</taxon>
        <taxon>Pseudomonadota</taxon>
        <taxon>Gammaproteobacteria</taxon>
        <taxon>Oceanospirillales</taxon>
        <taxon>Halomonadaceae</taxon>
        <taxon>Halomonas</taxon>
    </lineage>
</organism>
<dbReference type="InterPro" id="IPR007809">
    <property type="entry name" value="FlgN-like"/>
</dbReference>
<dbReference type="SUPFAM" id="SSF140566">
    <property type="entry name" value="FlgN-like"/>
    <property type="match status" value="1"/>
</dbReference>
<protein>
    <submittedName>
        <fullName evidence="5">Flagellar protein FlgN</fullName>
    </submittedName>
</protein>
<evidence type="ECO:0000313" key="6">
    <source>
        <dbReference type="Proteomes" id="UP001165542"/>
    </source>
</evidence>
<sequence>MSLDRLLHAQVERLTALTQLLEQEQQQLTQGSVDGEALTQLAQQKQALLDDIERAERLRRDVQKRLGYVDGLEGARQAADDAGCASSWTALLSKSEQTARLNALTGEMLTLRMTHNQNMLDYIRQIAEKTLYKPDGRNSAQSGRLNTSA</sequence>
<keyword evidence="4" id="KW-0175">Coiled coil</keyword>
<dbReference type="Pfam" id="PF05130">
    <property type="entry name" value="FlgN"/>
    <property type="match status" value="1"/>
</dbReference>
<proteinExistence type="inferred from homology"/>
<dbReference type="Proteomes" id="UP001165542">
    <property type="component" value="Unassembled WGS sequence"/>
</dbReference>
<gene>
    <name evidence="5" type="ORF">LLY24_12940</name>
</gene>
<keyword evidence="5" id="KW-0969">Cilium</keyword>
<keyword evidence="6" id="KW-1185">Reference proteome</keyword>
<keyword evidence="5" id="KW-0966">Cell projection</keyword>
<dbReference type="EMBL" id="JAJISC010000006">
    <property type="protein sequence ID" value="MCS2610222.1"/>
    <property type="molecule type" value="Genomic_DNA"/>
</dbReference>